<evidence type="ECO:0000259" key="11">
    <source>
        <dbReference type="PROSITE" id="PS50885"/>
    </source>
</evidence>
<comment type="subcellular location">
    <subcellularLocation>
        <location evidence="1">Cell membrane</location>
        <topology evidence="1">Multi-pass membrane protein</topology>
    </subcellularLocation>
</comment>
<dbReference type="STRING" id="293826.Amet_0940"/>
<evidence type="ECO:0000313" key="13">
    <source>
        <dbReference type="Proteomes" id="UP000001572"/>
    </source>
</evidence>
<dbReference type="Pfam" id="PF00015">
    <property type="entry name" value="MCPsignal"/>
    <property type="match status" value="1"/>
</dbReference>
<dbReference type="RefSeq" id="WP_012062202.1">
    <property type="nucleotide sequence ID" value="NC_009633.1"/>
</dbReference>
<keyword evidence="4 9" id="KW-1133">Transmembrane helix</keyword>
<gene>
    <name evidence="12" type="ordered locus">Amet_0940</name>
</gene>
<reference evidence="13" key="1">
    <citation type="journal article" date="2016" name="Genome Announc.">
        <title>Complete genome sequence of Alkaliphilus metalliredigens strain QYMF, an alkaliphilic and metal-reducing bacterium isolated from borax-contaminated leachate ponds.</title>
        <authorList>
            <person name="Hwang C."/>
            <person name="Copeland A."/>
            <person name="Lucas S."/>
            <person name="Lapidus A."/>
            <person name="Barry K."/>
            <person name="Detter J.C."/>
            <person name="Glavina Del Rio T."/>
            <person name="Hammon N."/>
            <person name="Israni S."/>
            <person name="Dalin E."/>
            <person name="Tice H."/>
            <person name="Pitluck S."/>
            <person name="Chertkov O."/>
            <person name="Brettin T."/>
            <person name="Bruce D."/>
            <person name="Han C."/>
            <person name="Schmutz J."/>
            <person name="Larimer F."/>
            <person name="Land M.L."/>
            <person name="Hauser L."/>
            <person name="Kyrpides N."/>
            <person name="Mikhailova N."/>
            <person name="Ye Q."/>
            <person name="Zhou J."/>
            <person name="Richardson P."/>
            <person name="Fields M.W."/>
        </authorList>
    </citation>
    <scope>NUCLEOTIDE SEQUENCE [LARGE SCALE GENOMIC DNA]</scope>
    <source>
        <strain evidence="13">QYMF</strain>
    </source>
</reference>
<dbReference type="Gene3D" id="1.10.287.950">
    <property type="entry name" value="Methyl-accepting chemotaxis protein"/>
    <property type="match status" value="1"/>
</dbReference>
<dbReference type="SUPFAM" id="SSF58104">
    <property type="entry name" value="Methyl-accepting chemotaxis protein (MCP) signaling domain"/>
    <property type="match status" value="2"/>
</dbReference>
<dbReference type="PANTHER" id="PTHR32089:SF112">
    <property type="entry name" value="LYSOZYME-LIKE PROTEIN-RELATED"/>
    <property type="match status" value="1"/>
</dbReference>
<dbReference type="InterPro" id="IPR029151">
    <property type="entry name" value="Sensor-like_sf"/>
</dbReference>
<dbReference type="SMART" id="SM00304">
    <property type="entry name" value="HAMP"/>
    <property type="match status" value="1"/>
</dbReference>
<evidence type="ECO:0000256" key="2">
    <source>
        <dbReference type="ARBA" id="ARBA00022475"/>
    </source>
</evidence>
<dbReference type="eggNOG" id="COG0840">
    <property type="taxonomic scope" value="Bacteria"/>
</dbReference>
<evidence type="ECO:0000256" key="1">
    <source>
        <dbReference type="ARBA" id="ARBA00004651"/>
    </source>
</evidence>
<evidence type="ECO:0000256" key="5">
    <source>
        <dbReference type="ARBA" id="ARBA00023136"/>
    </source>
</evidence>
<evidence type="ECO:0000313" key="12">
    <source>
        <dbReference type="EMBL" id="ABR47160.1"/>
    </source>
</evidence>
<organism evidence="12 13">
    <name type="scientific">Alkaliphilus metalliredigens (strain QYMF)</name>
    <dbReference type="NCBI Taxonomy" id="293826"/>
    <lineage>
        <taxon>Bacteria</taxon>
        <taxon>Bacillati</taxon>
        <taxon>Bacillota</taxon>
        <taxon>Clostridia</taxon>
        <taxon>Peptostreptococcales</taxon>
        <taxon>Natronincolaceae</taxon>
        <taxon>Alkaliphilus</taxon>
    </lineage>
</organism>
<dbReference type="Pfam" id="PF17203">
    <property type="entry name" value="sCache_3_2"/>
    <property type="match status" value="1"/>
</dbReference>
<dbReference type="Proteomes" id="UP000001572">
    <property type="component" value="Chromosome"/>
</dbReference>
<dbReference type="EMBL" id="CP000724">
    <property type="protein sequence ID" value="ABR47160.1"/>
    <property type="molecule type" value="Genomic_DNA"/>
</dbReference>
<keyword evidence="13" id="KW-1185">Reference proteome</keyword>
<dbReference type="InterPro" id="IPR033463">
    <property type="entry name" value="sCache_3"/>
</dbReference>
<evidence type="ECO:0000256" key="4">
    <source>
        <dbReference type="ARBA" id="ARBA00022989"/>
    </source>
</evidence>
<feature type="domain" description="HAMP" evidence="11">
    <location>
        <begin position="318"/>
        <end position="373"/>
    </location>
</feature>
<keyword evidence="2" id="KW-1003">Cell membrane</keyword>
<protein>
    <submittedName>
        <fullName evidence="12">Methyl-accepting chemotaxis sensory transducer</fullName>
    </submittedName>
</protein>
<dbReference type="OrthoDB" id="369336at2"/>
<evidence type="ECO:0000256" key="9">
    <source>
        <dbReference type="SAM" id="Phobius"/>
    </source>
</evidence>
<dbReference type="PROSITE" id="PS50111">
    <property type="entry name" value="CHEMOTAXIS_TRANSDUC_2"/>
    <property type="match status" value="1"/>
</dbReference>
<keyword evidence="5 9" id="KW-0472">Membrane</keyword>
<evidence type="ECO:0000256" key="6">
    <source>
        <dbReference type="ARBA" id="ARBA00023224"/>
    </source>
</evidence>
<dbReference type="SUPFAM" id="SSF103190">
    <property type="entry name" value="Sensory domain-like"/>
    <property type="match status" value="1"/>
</dbReference>
<keyword evidence="6 8" id="KW-0807">Transducer</keyword>
<evidence type="ECO:0000256" key="3">
    <source>
        <dbReference type="ARBA" id="ARBA00022692"/>
    </source>
</evidence>
<feature type="domain" description="Methyl-accepting transducer" evidence="10">
    <location>
        <begin position="392"/>
        <end position="649"/>
    </location>
</feature>
<evidence type="ECO:0000256" key="8">
    <source>
        <dbReference type="PROSITE-ProRule" id="PRU00284"/>
    </source>
</evidence>
<dbReference type="Gene3D" id="3.30.450.20">
    <property type="entry name" value="PAS domain"/>
    <property type="match status" value="1"/>
</dbReference>
<dbReference type="InterPro" id="IPR003660">
    <property type="entry name" value="HAMP_dom"/>
</dbReference>
<dbReference type="KEGG" id="amt:Amet_0940"/>
<sequence>MANTKNKGRRYSIKLRLIVLPLIVIFIAILGIGVRSSLLIKDSLLDQMRSDGLELSHLAAAQLETATVSLETVNTMIENNISAVARNVISNQDNMSNNTLTQLAESLDVHEINIFSQTGEIIYSNLNENIGWIADESHALHLMLREGKVELMEEIRESTVSNDYYKYGYTVSPTGDVIQVGILANVIHDLSESFSYQSTVENLAKEENIVFALFADKSLRAMAHSDRERIGLDLSDDEGIQIAAGNGEVYTSEYTYLGIEVYEVLVPVWINGEHVGAINLGISMDNVYAAVSKNTVQVGILGLISFLVIGSILFVMSNYVIKIVNVVKEQLNVIASGDLTTEFSQKHLNLKDEFGEMIGSIIDMQTSIKAMIENIATTSQQVAASSQELTATSQQSATAADEVAKTIEEMAKGANDQARNTEQGVEHINGLGQLIEEDQQHITELNKSNSEVTKLKDEGLEVLKDLVEKTNLSNKSSEEIHETIVETNKSAEKIETASDMIKSIAEQTNLLALNAAIEAARAGDAGKGFAVVAEEIRKLAEQSSKFTEDIGIVIQELTSRTGKAVVIMQEVEKLGESQTKSVELTSDKFKGINDAVERMGGITLEITRSGKGMESKKNEIIEIIESLSAIAQENAAGTEEASASVEEQTASMIEIANASESLARLSEEMQESTAKFKY</sequence>
<comment type="similarity">
    <text evidence="7">Belongs to the methyl-accepting chemotaxis (MCP) protein family.</text>
</comment>
<dbReference type="Gene3D" id="6.10.340.10">
    <property type="match status" value="1"/>
</dbReference>
<dbReference type="AlphaFoldDB" id="A6TLU2"/>
<dbReference type="GO" id="GO:0007165">
    <property type="term" value="P:signal transduction"/>
    <property type="evidence" value="ECO:0007669"/>
    <property type="project" value="UniProtKB-KW"/>
</dbReference>
<dbReference type="InterPro" id="IPR004089">
    <property type="entry name" value="MCPsignal_dom"/>
</dbReference>
<evidence type="ECO:0000259" key="10">
    <source>
        <dbReference type="PROSITE" id="PS50111"/>
    </source>
</evidence>
<name>A6TLU2_ALKMQ</name>
<accession>A6TLU2</accession>
<dbReference type="HOGENOM" id="CLU_000445_107_19_9"/>
<feature type="transmembrane region" description="Helical" evidence="9">
    <location>
        <begin position="15"/>
        <end position="34"/>
    </location>
</feature>
<dbReference type="PROSITE" id="PS50885">
    <property type="entry name" value="HAMP"/>
    <property type="match status" value="1"/>
</dbReference>
<dbReference type="PANTHER" id="PTHR32089">
    <property type="entry name" value="METHYL-ACCEPTING CHEMOTAXIS PROTEIN MCPB"/>
    <property type="match status" value="1"/>
</dbReference>
<dbReference type="SMART" id="SM00283">
    <property type="entry name" value="MA"/>
    <property type="match status" value="1"/>
</dbReference>
<dbReference type="GO" id="GO:0005886">
    <property type="term" value="C:plasma membrane"/>
    <property type="evidence" value="ECO:0007669"/>
    <property type="project" value="UniProtKB-SubCell"/>
</dbReference>
<keyword evidence="3 9" id="KW-0812">Transmembrane</keyword>
<proteinExistence type="inferred from homology"/>
<evidence type="ECO:0000256" key="7">
    <source>
        <dbReference type="ARBA" id="ARBA00029447"/>
    </source>
</evidence>
<feature type="transmembrane region" description="Helical" evidence="9">
    <location>
        <begin position="298"/>
        <end position="321"/>
    </location>
</feature>